<feature type="signal peptide" evidence="1">
    <location>
        <begin position="1"/>
        <end position="32"/>
    </location>
</feature>
<name>A0A3G4VH56_9VIBR</name>
<evidence type="ECO:0000313" key="3">
    <source>
        <dbReference type="Proteomes" id="UP000279760"/>
    </source>
</evidence>
<dbReference type="InterPro" id="IPR010412">
    <property type="entry name" value="DUF1007"/>
</dbReference>
<dbReference type="Pfam" id="PF06226">
    <property type="entry name" value="DUF1007"/>
    <property type="match status" value="1"/>
</dbReference>
<organism evidence="2 3">
    <name type="scientific">Vibrio mediterranei</name>
    <dbReference type="NCBI Taxonomy" id="689"/>
    <lineage>
        <taxon>Bacteria</taxon>
        <taxon>Pseudomonadati</taxon>
        <taxon>Pseudomonadota</taxon>
        <taxon>Gammaproteobacteria</taxon>
        <taxon>Vibrionales</taxon>
        <taxon>Vibrionaceae</taxon>
        <taxon>Vibrio</taxon>
    </lineage>
</organism>
<accession>A0A3G4VH56</accession>
<evidence type="ECO:0000313" key="2">
    <source>
        <dbReference type="EMBL" id="AYV24114.1"/>
    </source>
</evidence>
<dbReference type="Proteomes" id="UP000279760">
    <property type="component" value="Chromosome 2"/>
</dbReference>
<gene>
    <name evidence="2" type="ORF">ECB94_22875</name>
</gene>
<dbReference type="EMBL" id="CP033578">
    <property type="protein sequence ID" value="AYV24114.1"/>
    <property type="molecule type" value="Genomic_DNA"/>
</dbReference>
<dbReference type="PIRSF" id="PIRSF008159">
    <property type="entry name" value="UCP008159_ABC"/>
    <property type="match status" value="1"/>
</dbReference>
<feature type="chain" id="PRO_5017950234" evidence="1">
    <location>
        <begin position="33"/>
        <end position="226"/>
    </location>
</feature>
<reference evidence="2 3" key="1">
    <citation type="submission" date="2018-11" db="EMBL/GenBank/DDBJ databases">
        <title>Complete Genome Sequence of Vbrio mediterranei 117-T6: a Potential Pathogen Bacteria Isolated from the Conchocelis of Pyropia.</title>
        <authorList>
            <person name="Liu Q."/>
        </authorList>
    </citation>
    <scope>NUCLEOTIDE SEQUENCE [LARGE SCALE GENOMIC DNA]</scope>
    <source>
        <strain evidence="2 3">117-T6</strain>
    </source>
</reference>
<proteinExistence type="predicted"/>
<protein>
    <submittedName>
        <fullName evidence="2">DUF1007 family protein</fullName>
    </submittedName>
</protein>
<dbReference type="InterPro" id="IPR016537">
    <property type="entry name" value="UCP008159_ABC"/>
</dbReference>
<evidence type="ECO:0000256" key="1">
    <source>
        <dbReference type="SAM" id="SignalP"/>
    </source>
</evidence>
<keyword evidence="1" id="KW-0732">Signal</keyword>
<sequence length="226" mass="25564">MTIYELKNRARQKSKYLLVGLVAALFVNAAAAHPHSWIEMKTHINGQDGIITSLSMEWSFDAITSIYMLDGEDVSPDKEQETLHNLSMSVLNNMKDEHYFTHFYDGEKTVKYGLARNAKMTRDKAKLVLSFEIPFTKPLPVTRDSLKLLIYEPSYYVDMAWRSTNDVVLSPELARQCQVNILEPNPTPEQMSYAMSLPADADPDNTLGHLFTQTASIHCANVSDSQ</sequence>
<dbReference type="AlphaFoldDB" id="A0A3G4VH56"/>